<accession>A0AA36J229</accession>
<evidence type="ECO:0000313" key="3">
    <source>
        <dbReference type="EMBL" id="CAJ1397093.1"/>
    </source>
</evidence>
<name>A0AA36J229_9DINO</name>
<gene>
    <name evidence="3" type="ORF">EVOR1521_LOCUS21182</name>
</gene>
<dbReference type="AlphaFoldDB" id="A0AA36J229"/>
<sequence>MSDVIAKRRIFSEARRKLKHIQAAVHEAAALATRGSTRGSDEAEDRRVKAQRNWLILRQACHAIVSCSKETLAARRAVTAIVENTKEGVSLEERQFHVSKLQALCQALGALPEEDAEEASLPRERTASVCRRELMAEINGVAARLQAPALSQNITEMEEMLSKLQRLRSEFGALDREGSAVAAMEEALDGIRSILQIAKAESEATSENPPLPSVGSKEKTVLSIINEADWADASEEETIEHPDKPADPPAPWSASTCCSTPNLGSAHVGQVLELPAVPEPLEAIDAFPAPDEAPAAPPPLPAAPPAAPPAPEQAPVLAREEPALAAAAILETPSMETDTTAQVAVVLGASAKLPPPKALPSLNPRCVEEVGQSRLHLGALISLRTPAKRSIASIRMSQARGRNLEAVLAWRMRHGLRKPTRLPCDKAVQRDAARACICAHCLRSVCETASPSPSSSNVRASKLRSRFAARRAEALDSSCSLRGGASESFDKW</sequence>
<evidence type="ECO:0000313" key="4">
    <source>
        <dbReference type="Proteomes" id="UP001178507"/>
    </source>
</evidence>
<comment type="caution">
    <text evidence="3">The sequence shown here is derived from an EMBL/GenBank/DDBJ whole genome shotgun (WGS) entry which is preliminary data.</text>
</comment>
<proteinExistence type="predicted"/>
<keyword evidence="1" id="KW-0175">Coiled coil</keyword>
<feature type="compositionally biased region" description="Pro residues" evidence="2">
    <location>
        <begin position="295"/>
        <end position="312"/>
    </location>
</feature>
<evidence type="ECO:0000256" key="2">
    <source>
        <dbReference type="SAM" id="MobiDB-lite"/>
    </source>
</evidence>
<keyword evidence="4" id="KW-1185">Reference proteome</keyword>
<organism evidence="3 4">
    <name type="scientific">Effrenium voratum</name>
    <dbReference type="NCBI Taxonomy" id="2562239"/>
    <lineage>
        <taxon>Eukaryota</taxon>
        <taxon>Sar</taxon>
        <taxon>Alveolata</taxon>
        <taxon>Dinophyceae</taxon>
        <taxon>Suessiales</taxon>
        <taxon>Symbiodiniaceae</taxon>
        <taxon>Effrenium</taxon>
    </lineage>
</organism>
<reference evidence="3" key="1">
    <citation type="submission" date="2023-08" db="EMBL/GenBank/DDBJ databases">
        <authorList>
            <person name="Chen Y."/>
            <person name="Shah S."/>
            <person name="Dougan E. K."/>
            <person name="Thang M."/>
            <person name="Chan C."/>
        </authorList>
    </citation>
    <scope>NUCLEOTIDE SEQUENCE</scope>
</reference>
<feature type="coiled-coil region" evidence="1">
    <location>
        <begin position="147"/>
        <end position="177"/>
    </location>
</feature>
<protein>
    <submittedName>
        <fullName evidence="3">Uncharacterized protein</fullName>
    </submittedName>
</protein>
<dbReference type="Proteomes" id="UP001178507">
    <property type="component" value="Unassembled WGS sequence"/>
</dbReference>
<feature type="region of interest" description="Disordered" evidence="2">
    <location>
        <begin position="289"/>
        <end position="312"/>
    </location>
</feature>
<feature type="region of interest" description="Disordered" evidence="2">
    <location>
        <begin position="234"/>
        <end position="258"/>
    </location>
</feature>
<evidence type="ECO:0000256" key="1">
    <source>
        <dbReference type="SAM" id="Coils"/>
    </source>
</evidence>
<dbReference type="EMBL" id="CAUJNA010003254">
    <property type="protein sequence ID" value="CAJ1397093.1"/>
    <property type="molecule type" value="Genomic_DNA"/>
</dbReference>